<dbReference type="EMBL" id="JBFTEZ010000002">
    <property type="protein sequence ID" value="MEX6464615.1"/>
    <property type="molecule type" value="Genomic_DNA"/>
</dbReference>
<comment type="caution">
    <text evidence="3">The sequence shown here is derived from an EMBL/GenBank/DDBJ whole genome shotgun (WGS) entry which is preliminary data.</text>
</comment>
<reference evidence="3" key="1">
    <citation type="submission" date="2022-04" db="EMBL/GenBank/DDBJ databases">
        <title>Human microbiome associated bacterial genomes.</title>
        <authorList>
            <person name="Sandstrom S."/>
            <person name="Salamzade R."/>
            <person name="Kalan L.R."/>
        </authorList>
    </citation>
    <scope>NUCLEOTIDE SEQUENCE</scope>
    <source>
        <strain evidence="3">P3-SID1762</strain>
    </source>
</reference>
<protein>
    <submittedName>
        <fullName evidence="3">Uncharacterized protein</fullName>
    </submittedName>
</protein>
<feature type="chain" id="PRO_5043868277" evidence="2">
    <location>
        <begin position="30"/>
        <end position="194"/>
    </location>
</feature>
<dbReference type="Proteomes" id="UP001560293">
    <property type="component" value="Unassembled WGS sequence"/>
</dbReference>
<evidence type="ECO:0000313" key="4">
    <source>
        <dbReference type="EMBL" id="MEX6464615.1"/>
    </source>
</evidence>
<evidence type="ECO:0000313" key="5">
    <source>
        <dbReference type="Proteomes" id="UP001206890"/>
    </source>
</evidence>
<dbReference type="AlphaFoldDB" id="A0AAW5Q583"/>
<sequence length="194" mass="19216">MTLRTTTRVAAALGAATALTVAGAGTAMAATTSHSVNNQTNTISVTFAKEGTLDVDLCFAAVAPTADAAELIEQFQAAANLNIDAIWDIVSGNTAATALRTENFLDSPVTSVLLGDSTVSAEVEPNVYTLVSKCTGEALYIRPGVIVGNPIEAAQGSMDSLSTGDSLGALSTVMQGGDGGGSMPGSGGGTGSGE</sequence>
<evidence type="ECO:0000313" key="6">
    <source>
        <dbReference type="Proteomes" id="UP001560293"/>
    </source>
</evidence>
<feature type="compositionally biased region" description="Gly residues" evidence="1">
    <location>
        <begin position="176"/>
        <end position="194"/>
    </location>
</feature>
<evidence type="ECO:0000313" key="3">
    <source>
        <dbReference type="EMBL" id="MCT2117374.1"/>
    </source>
</evidence>
<evidence type="ECO:0000256" key="2">
    <source>
        <dbReference type="SAM" id="SignalP"/>
    </source>
</evidence>
<dbReference type="RefSeq" id="WP_070722183.1">
    <property type="nucleotide sequence ID" value="NZ_JALXRO010000020.1"/>
</dbReference>
<feature type="region of interest" description="Disordered" evidence="1">
    <location>
        <begin position="172"/>
        <end position="194"/>
    </location>
</feature>
<name>A0AAW5Q583_9ACTN</name>
<gene>
    <name evidence="4" type="ORF">AB6N35_09695</name>
    <name evidence="3" type="ORF">M3D93_06355</name>
</gene>
<reference evidence="4" key="3">
    <citation type="submission" date="2024-07" db="EMBL/GenBank/DDBJ databases">
        <authorList>
            <person name="Wildschutte H."/>
        </authorList>
    </citation>
    <scope>NUCLEOTIDE SEQUENCE</scope>
    <source>
        <strain evidence="4">N60</strain>
    </source>
</reference>
<proteinExistence type="predicted"/>
<dbReference type="Proteomes" id="UP001206890">
    <property type="component" value="Unassembled WGS sequence"/>
</dbReference>
<organism evidence="3 5">
    <name type="scientific">Dietzia cinnamea</name>
    <dbReference type="NCBI Taxonomy" id="321318"/>
    <lineage>
        <taxon>Bacteria</taxon>
        <taxon>Bacillati</taxon>
        <taxon>Actinomycetota</taxon>
        <taxon>Actinomycetes</taxon>
        <taxon>Mycobacteriales</taxon>
        <taxon>Dietziaceae</taxon>
        <taxon>Dietzia</taxon>
    </lineage>
</organism>
<reference evidence="6" key="2">
    <citation type="submission" date="2024-07" db="EMBL/GenBank/DDBJ databases">
        <title>Pseudomonas strain that inhibits Aeromonas fish pathogens.</title>
        <authorList>
            <person name="Wildschutte H."/>
        </authorList>
    </citation>
    <scope>NUCLEOTIDE SEQUENCE [LARGE SCALE GENOMIC DNA]</scope>
    <source>
        <strain evidence="6">n60</strain>
    </source>
</reference>
<dbReference type="EMBL" id="JALXTC010000021">
    <property type="protein sequence ID" value="MCT2117374.1"/>
    <property type="molecule type" value="Genomic_DNA"/>
</dbReference>
<keyword evidence="2" id="KW-0732">Signal</keyword>
<evidence type="ECO:0000256" key="1">
    <source>
        <dbReference type="SAM" id="MobiDB-lite"/>
    </source>
</evidence>
<feature type="signal peptide" evidence="2">
    <location>
        <begin position="1"/>
        <end position="29"/>
    </location>
</feature>
<keyword evidence="6" id="KW-1185">Reference proteome</keyword>
<accession>A0AAW5Q583</accession>